<accession>Q8I000</accession>
<organism evidence="1">
    <name type="scientific">Macaca fascicularis</name>
    <name type="common">Crab-eating macaque</name>
    <name type="synonym">Cynomolgus monkey</name>
    <dbReference type="NCBI Taxonomy" id="9541"/>
    <lineage>
        <taxon>Eukaryota</taxon>
        <taxon>Metazoa</taxon>
        <taxon>Chordata</taxon>
        <taxon>Craniata</taxon>
        <taxon>Vertebrata</taxon>
        <taxon>Euteleostomi</taxon>
        <taxon>Mammalia</taxon>
        <taxon>Eutheria</taxon>
        <taxon>Euarchontoglires</taxon>
        <taxon>Primates</taxon>
        <taxon>Haplorrhini</taxon>
        <taxon>Catarrhini</taxon>
        <taxon>Cercopithecidae</taxon>
        <taxon>Cercopithecinae</taxon>
        <taxon>Macaca</taxon>
    </lineage>
</organism>
<reference evidence="1" key="1">
    <citation type="submission" date="2002-11" db="EMBL/GenBank/DDBJ databases">
        <title>Isolation of novel full-length cDNA clones from macaque testis cDNA libraries.</title>
        <authorList>
            <person name="Hashimoto K."/>
            <person name="Osada N."/>
            <person name="Hida M."/>
            <person name="Kusuda J."/>
            <person name="Tanuma R."/>
            <person name="Hirai M."/>
            <person name="Terao K."/>
            <person name="Sugano S."/>
        </authorList>
    </citation>
    <scope>NUCLEOTIDE SEQUENCE</scope>
    <source>
        <tissue evidence="1">Testis</tissue>
    </source>
</reference>
<protein>
    <submittedName>
        <fullName evidence="1">Uncharacterized protein</fullName>
    </submittedName>
</protein>
<dbReference type="EMBL" id="AB096981">
    <property type="protein sequence ID" value="BAC41228.1"/>
    <property type="molecule type" value="mRNA"/>
</dbReference>
<name>Q8I000_MACFA</name>
<evidence type="ECO:0000313" key="1">
    <source>
        <dbReference type="EMBL" id="BAC41228.1"/>
    </source>
</evidence>
<proteinExistence type="evidence at transcript level"/>
<dbReference type="AlphaFoldDB" id="Q8I000"/>
<sequence>MDTYSAINLTLSLASIKVTRLVECILSKRWGFTMLARSRSPEFVIHPPQPPKLLGLQGLYKLQRYYN</sequence>